<proteinExistence type="predicted"/>
<protein>
    <submittedName>
        <fullName evidence="2">Phosphotransferase</fullName>
    </submittedName>
</protein>
<feature type="domain" description="Aminoglycoside phosphotransferase" evidence="1">
    <location>
        <begin position="37"/>
        <end position="221"/>
    </location>
</feature>
<dbReference type="InterPro" id="IPR050249">
    <property type="entry name" value="Pseudomonas-type_ThrB"/>
</dbReference>
<organism evidence="2 3">
    <name type="scientific">Evansella tamaricis</name>
    <dbReference type="NCBI Taxonomy" id="2069301"/>
    <lineage>
        <taxon>Bacteria</taxon>
        <taxon>Bacillati</taxon>
        <taxon>Bacillota</taxon>
        <taxon>Bacilli</taxon>
        <taxon>Bacillales</taxon>
        <taxon>Bacillaceae</taxon>
        <taxon>Evansella</taxon>
    </lineage>
</organism>
<dbReference type="PANTHER" id="PTHR21064:SF6">
    <property type="entry name" value="AMINOGLYCOSIDE PHOSPHOTRANSFERASE DOMAIN-CONTAINING PROTEIN"/>
    <property type="match status" value="1"/>
</dbReference>
<dbReference type="PANTHER" id="PTHR21064">
    <property type="entry name" value="AMINOGLYCOSIDE PHOSPHOTRANSFERASE DOMAIN-CONTAINING PROTEIN-RELATED"/>
    <property type="match status" value="1"/>
</dbReference>
<dbReference type="RefSeq" id="WP_217068824.1">
    <property type="nucleotide sequence ID" value="NZ_JAHQCS010000174.1"/>
</dbReference>
<evidence type="ECO:0000313" key="3">
    <source>
        <dbReference type="Proteomes" id="UP000784880"/>
    </source>
</evidence>
<evidence type="ECO:0000259" key="1">
    <source>
        <dbReference type="Pfam" id="PF01636"/>
    </source>
</evidence>
<sequence>MELLDIRNISLNWEINVKDFKALSERAILIISSFDQKFILKKKGSLEQFESELKLLKHLENNKFPTQFPLYNKFGDLIVNYQNANYCIYNYINGETFSATETLQNSMIPKLLGETIATLNKAMVSINLANEFQQKDLYHMVYGYAINEIVKVDCSKKLLKVYQQLEDDIKKVVESLQKQLIHRDSHIHNIVFKDGSLSGVIDFDIAEINVNLFDLCYCSTSVLSEVFSKESLRGNWIKFVGDLVIGYNLYNPLSFSEIKSIWYVMLCIQTIFMSYFVNNKEIYEINKEMFLWIYKNRKNIENTILMSVR</sequence>
<dbReference type="Proteomes" id="UP000784880">
    <property type="component" value="Unassembled WGS sequence"/>
</dbReference>
<evidence type="ECO:0000313" key="2">
    <source>
        <dbReference type="EMBL" id="MBU9714334.1"/>
    </source>
</evidence>
<gene>
    <name evidence="2" type="ORF">KS419_21570</name>
</gene>
<dbReference type="InterPro" id="IPR002575">
    <property type="entry name" value="Aminoglycoside_PTrfase"/>
</dbReference>
<name>A0ABS6JKX9_9BACI</name>
<keyword evidence="3" id="KW-1185">Reference proteome</keyword>
<dbReference type="Pfam" id="PF01636">
    <property type="entry name" value="APH"/>
    <property type="match status" value="1"/>
</dbReference>
<dbReference type="EMBL" id="JAHQCS010000174">
    <property type="protein sequence ID" value="MBU9714334.1"/>
    <property type="molecule type" value="Genomic_DNA"/>
</dbReference>
<reference evidence="2 3" key="1">
    <citation type="submission" date="2021-06" db="EMBL/GenBank/DDBJ databases">
        <title>Bacillus sp. RD4P76, an endophyte from a halophyte.</title>
        <authorList>
            <person name="Sun J.-Q."/>
        </authorList>
    </citation>
    <scope>NUCLEOTIDE SEQUENCE [LARGE SCALE GENOMIC DNA]</scope>
    <source>
        <strain evidence="2 3">CGMCC 1.15917</strain>
    </source>
</reference>
<comment type="caution">
    <text evidence="2">The sequence shown here is derived from an EMBL/GenBank/DDBJ whole genome shotgun (WGS) entry which is preliminary data.</text>
</comment>
<accession>A0ABS6JKX9</accession>